<gene>
    <name evidence="1" type="ORF">OCTVUL_1B023108</name>
</gene>
<dbReference type="Proteomes" id="UP001162480">
    <property type="component" value="Chromosome 2"/>
</dbReference>
<evidence type="ECO:0000313" key="2">
    <source>
        <dbReference type="Proteomes" id="UP001162480"/>
    </source>
</evidence>
<protein>
    <submittedName>
        <fullName evidence="1">Uncharacterized protein</fullName>
    </submittedName>
</protein>
<dbReference type="EMBL" id="OX597815">
    <property type="protein sequence ID" value="CAI9717729.1"/>
    <property type="molecule type" value="Genomic_DNA"/>
</dbReference>
<reference evidence="1" key="1">
    <citation type="submission" date="2023-08" db="EMBL/GenBank/DDBJ databases">
        <authorList>
            <person name="Alioto T."/>
            <person name="Alioto T."/>
            <person name="Gomez Garrido J."/>
        </authorList>
    </citation>
    <scope>NUCLEOTIDE SEQUENCE</scope>
</reference>
<keyword evidence="2" id="KW-1185">Reference proteome</keyword>
<dbReference type="AlphaFoldDB" id="A0AA36AKI7"/>
<proteinExistence type="predicted"/>
<sequence>MILKKWKAVENTKNSWSEGLTERLRADLTQVNAYKSLFHENKNTNSNDDSKNEGALEHLVDSFYERNEKKSLLNDSQIADEAKSI</sequence>
<organism evidence="1 2">
    <name type="scientific">Octopus vulgaris</name>
    <name type="common">Common octopus</name>
    <dbReference type="NCBI Taxonomy" id="6645"/>
    <lineage>
        <taxon>Eukaryota</taxon>
        <taxon>Metazoa</taxon>
        <taxon>Spiralia</taxon>
        <taxon>Lophotrochozoa</taxon>
        <taxon>Mollusca</taxon>
        <taxon>Cephalopoda</taxon>
        <taxon>Coleoidea</taxon>
        <taxon>Octopodiformes</taxon>
        <taxon>Octopoda</taxon>
        <taxon>Incirrata</taxon>
        <taxon>Octopodidae</taxon>
        <taxon>Octopus</taxon>
    </lineage>
</organism>
<accession>A0AA36AKI7</accession>
<name>A0AA36AKI7_OCTVU</name>
<evidence type="ECO:0000313" key="1">
    <source>
        <dbReference type="EMBL" id="CAI9717729.1"/>
    </source>
</evidence>